<keyword evidence="2" id="KW-0804">Transcription</keyword>
<proteinExistence type="predicted"/>
<dbReference type="Gene3D" id="2.30.30.490">
    <property type="match status" value="1"/>
</dbReference>
<dbReference type="GO" id="GO:0006357">
    <property type="term" value="P:regulation of transcription by RNA polymerase II"/>
    <property type="evidence" value="ECO:0007669"/>
    <property type="project" value="TreeGrafter"/>
</dbReference>
<dbReference type="InterPro" id="IPR001606">
    <property type="entry name" value="ARID_dom"/>
</dbReference>
<dbReference type="FunFam" id="1.10.150.60:FF:000015">
    <property type="entry name" value="AT-rich interactive domain-containing protein 5B"/>
    <property type="match status" value="1"/>
</dbReference>
<dbReference type="EMBL" id="OY660872">
    <property type="protein sequence ID" value="CAJ1063286.1"/>
    <property type="molecule type" value="Genomic_DNA"/>
</dbReference>
<dbReference type="InterPro" id="IPR036431">
    <property type="entry name" value="ARID_dom_sf"/>
</dbReference>
<feature type="domain" description="ARID" evidence="5">
    <location>
        <begin position="299"/>
        <end position="391"/>
    </location>
</feature>
<feature type="region of interest" description="Disordered" evidence="4">
    <location>
        <begin position="139"/>
        <end position="163"/>
    </location>
</feature>
<organism evidence="6 7">
    <name type="scientific">Xyrichtys novacula</name>
    <name type="common">Pearly razorfish</name>
    <name type="synonym">Hemipteronotus novacula</name>
    <dbReference type="NCBI Taxonomy" id="13765"/>
    <lineage>
        <taxon>Eukaryota</taxon>
        <taxon>Metazoa</taxon>
        <taxon>Chordata</taxon>
        <taxon>Craniata</taxon>
        <taxon>Vertebrata</taxon>
        <taxon>Euteleostomi</taxon>
        <taxon>Actinopterygii</taxon>
        <taxon>Neopterygii</taxon>
        <taxon>Teleostei</taxon>
        <taxon>Neoteleostei</taxon>
        <taxon>Acanthomorphata</taxon>
        <taxon>Eupercaria</taxon>
        <taxon>Labriformes</taxon>
        <taxon>Labridae</taxon>
        <taxon>Xyrichtys</taxon>
    </lineage>
</organism>
<sequence length="935" mass="102742">MEHNAIQWLGAPSCQRGSYAFYKSVSSQAQPDGPVQVWKLGEFYFIRCGPQDPVCIAEVTLLWEDQTRRHLLASARLYFLPEDTPKGRTREHGEDEVVAVSRKMVLRVEDLVRWTCVEPVSWSSNMKPQCGMNRLHKPLQSSDGFNNNNNNSSNTLNKINEPLKDKTENEQLERHGVKVLSYPQYCRFRSLQRRIQDGARGAGLQDPHLIALGGVKATPSTRLMYCRDTFNHPTLESNASFSWQFRCPSLSLRGRPRKRRGRDGKESPTSGQSESWIDRMKENVMGSVEVGCEGSWLPHPEEQLFLDQLFSFMDRSGSPIHKVPNLGFKKIDLFLMYSVVKRLGGYKKVTNDRLWKVVYNELGGCPGSTSAATCTRRHYERLMLPYEEHLRAGGGGAEFKIPESPLPIKPKGIRGRKPLPRGRKPGPKPKDKKIAAAAPAPPRTIVNPNGTIVVKRGRGRPPGTRNKSTLIAQAKLMAQQQAKAKAASECQQQSPLIPPARAAAAAGGGGGGSSTHRPIQPAVLPPNMPLTPDLSPMSAPFLSFQPKLKELKPDRGESTALAPGVLLSTLPRHFVGGSLGGFSPIKGVCPLDVFRNRISLQRGPESPALTPQDPTQHLPTIYALQPKTGSPDTPHPSGDQLQPQPHPLHQQHNRCSGCNVDEAAQRGVSRDARTRPLLPPLRVLPLNLDCSVQVCQLMRTRLGSSQFQTFTRRLSEALSQDLSAKPPCSPITPPPEQALPLNLSKRFATKRPSTDGPELSSAGVNGNVDQLPSKRPRLGCTEQNEDLNPEDRTSSGGSSSSGVGGGGGRGEQDVEMKNQEEPADLSSPSRIRAFLLGLPPFQVKFEEDLNGTRFGKFPPPGSKAEPQRTETENGDGVKMEVKEEDEEDEEVVEMERYQTEKPKKEEPDATTCSGPGPGPAEVRRATSSNTDTHCF</sequence>
<feature type="region of interest" description="Disordered" evidence="4">
    <location>
        <begin position="721"/>
        <end position="740"/>
    </location>
</feature>
<feature type="compositionally biased region" description="Acidic residues" evidence="4">
    <location>
        <begin position="882"/>
        <end position="892"/>
    </location>
</feature>
<evidence type="ECO:0000256" key="2">
    <source>
        <dbReference type="ARBA" id="ARBA00023163"/>
    </source>
</evidence>
<dbReference type="InterPro" id="IPR043151">
    <property type="entry name" value="BAH_sf"/>
</dbReference>
<dbReference type="SMART" id="SM00501">
    <property type="entry name" value="BRIGHT"/>
    <property type="match status" value="1"/>
</dbReference>
<feature type="region of interest" description="Disordered" evidence="4">
    <location>
        <begin position="850"/>
        <end position="935"/>
    </location>
</feature>
<gene>
    <name evidence="6" type="ORF">XNOV1_A023114</name>
</gene>
<dbReference type="SUPFAM" id="SSF46774">
    <property type="entry name" value="ARID-like"/>
    <property type="match status" value="1"/>
</dbReference>
<feature type="compositionally biased region" description="Pro residues" evidence="4">
    <location>
        <begin position="727"/>
        <end position="737"/>
    </location>
</feature>
<evidence type="ECO:0000256" key="4">
    <source>
        <dbReference type="SAM" id="MobiDB-lite"/>
    </source>
</evidence>
<keyword evidence="3" id="KW-0539">Nucleus</keyword>
<feature type="region of interest" description="Disordered" evidence="4">
    <location>
        <begin position="254"/>
        <end position="278"/>
    </location>
</feature>
<dbReference type="Gene3D" id="1.10.150.60">
    <property type="entry name" value="ARID DNA-binding domain"/>
    <property type="match status" value="1"/>
</dbReference>
<dbReference type="AlphaFoldDB" id="A0AAV1FRF0"/>
<keyword evidence="1" id="KW-0805">Transcription regulation</keyword>
<reference evidence="6" key="1">
    <citation type="submission" date="2023-08" db="EMBL/GenBank/DDBJ databases">
        <authorList>
            <person name="Alioto T."/>
            <person name="Alioto T."/>
            <person name="Gomez Garrido J."/>
        </authorList>
    </citation>
    <scope>NUCLEOTIDE SEQUENCE</scope>
</reference>
<dbReference type="PANTHER" id="PTHR13964">
    <property type="entry name" value="RBP-RELATED"/>
    <property type="match status" value="1"/>
</dbReference>
<dbReference type="CDD" id="cd16869">
    <property type="entry name" value="ARID_ARID5"/>
    <property type="match status" value="1"/>
</dbReference>
<feature type="compositionally biased region" description="Low complexity" evidence="4">
    <location>
        <begin position="640"/>
        <end position="650"/>
    </location>
</feature>
<keyword evidence="7" id="KW-1185">Reference proteome</keyword>
<feature type="region of interest" description="Disordered" evidence="4">
    <location>
        <begin position="501"/>
        <end position="520"/>
    </location>
</feature>
<accession>A0AAV1FRF0</accession>
<feature type="region of interest" description="Disordered" evidence="4">
    <location>
        <begin position="397"/>
        <end position="465"/>
    </location>
</feature>
<dbReference type="Proteomes" id="UP001178508">
    <property type="component" value="Chromosome 9"/>
</dbReference>
<evidence type="ECO:0000313" key="7">
    <source>
        <dbReference type="Proteomes" id="UP001178508"/>
    </source>
</evidence>
<name>A0AAV1FRF0_XYRNO</name>
<dbReference type="Pfam" id="PF01388">
    <property type="entry name" value="ARID"/>
    <property type="match status" value="1"/>
</dbReference>
<dbReference type="GO" id="GO:0005634">
    <property type="term" value="C:nucleus"/>
    <property type="evidence" value="ECO:0007669"/>
    <property type="project" value="TreeGrafter"/>
</dbReference>
<dbReference type="PROSITE" id="PS51011">
    <property type="entry name" value="ARID"/>
    <property type="match status" value="1"/>
</dbReference>
<evidence type="ECO:0000313" key="6">
    <source>
        <dbReference type="EMBL" id="CAJ1063286.1"/>
    </source>
</evidence>
<protein>
    <submittedName>
        <fullName evidence="6">AT-rich interactive domain-containing protein 5B</fullName>
    </submittedName>
</protein>
<feature type="compositionally biased region" description="Basic and acidic residues" evidence="4">
    <location>
        <begin position="893"/>
        <end position="907"/>
    </location>
</feature>
<evidence type="ECO:0000256" key="3">
    <source>
        <dbReference type="ARBA" id="ARBA00023242"/>
    </source>
</evidence>
<feature type="region of interest" description="Disordered" evidence="4">
    <location>
        <begin position="623"/>
        <end position="654"/>
    </location>
</feature>
<feature type="compositionally biased region" description="Basic and acidic residues" evidence="4">
    <location>
        <begin position="865"/>
        <end position="881"/>
    </location>
</feature>
<feature type="compositionally biased region" description="Basic and acidic residues" evidence="4">
    <location>
        <begin position="810"/>
        <end position="820"/>
    </location>
</feature>
<dbReference type="SMART" id="SM01014">
    <property type="entry name" value="ARID"/>
    <property type="match status" value="1"/>
</dbReference>
<evidence type="ECO:0000259" key="5">
    <source>
        <dbReference type="PROSITE" id="PS51011"/>
    </source>
</evidence>
<dbReference type="GO" id="GO:0000976">
    <property type="term" value="F:transcription cis-regulatory region binding"/>
    <property type="evidence" value="ECO:0007669"/>
    <property type="project" value="TreeGrafter"/>
</dbReference>
<feature type="compositionally biased region" description="Basic residues" evidence="4">
    <location>
        <begin position="411"/>
        <end position="427"/>
    </location>
</feature>
<evidence type="ECO:0000256" key="1">
    <source>
        <dbReference type="ARBA" id="ARBA00023015"/>
    </source>
</evidence>
<dbReference type="InterPro" id="IPR051232">
    <property type="entry name" value="ARID/SWI1_ChromRemod"/>
</dbReference>
<feature type="compositionally biased region" description="Polar residues" evidence="4">
    <location>
        <begin position="925"/>
        <end position="935"/>
    </location>
</feature>
<dbReference type="PANTHER" id="PTHR13964:SF41">
    <property type="entry name" value="AT-RICH INTERACTIVE DOMAIN-CONTAINING PROTEIN 5B"/>
    <property type="match status" value="1"/>
</dbReference>
<feature type="region of interest" description="Disordered" evidence="4">
    <location>
        <begin position="748"/>
        <end position="828"/>
    </location>
</feature>